<comment type="subcellular location">
    <subcellularLocation>
        <location evidence="1">Cytoplasm</location>
    </subcellularLocation>
</comment>
<dbReference type="GO" id="GO:0033617">
    <property type="term" value="P:mitochondrial respiratory chain complex IV assembly"/>
    <property type="evidence" value="ECO:0007669"/>
    <property type="project" value="TreeGrafter"/>
</dbReference>
<dbReference type="AlphaFoldDB" id="A0A507E4R0"/>
<dbReference type="GO" id="GO:0005758">
    <property type="term" value="C:mitochondrial intermembrane space"/>
    <property type="evidence" value="ECO:0007669"/>
    <property type="project" value="TreeGrafter"/>
</dbReference>
<dbReference type="Pfam" id="PF06747">
    <property type="entry name" value="CHCH"/>
    <property type="match status" value="1"/>
</dbReference>
<dbReference type="InterPro" id="IPR009069">
    <property type="entry name" value="Cys_alpha_HP_mot_SF"/>
</dbReference>
<dbReference type="InterPro" id="IPR010625">
    <property type="entry name" value="CHCH"/>
</dbReference>
<organism evidence="9 10">
    <name type="scientific">Powellomyces hirtus</name>
    <dbReference type="NCBI Taxonomy" id="109895"/>
    <lineage>
        <taxon>Eukaryota</taxon>
        <taxon>Fungi</taxon>
        <taxon>Fungi incertae sedis</taxon>
        <taxon>Chytridiomycota</taxon>
        <taxon>Chytridiomycota incertae sedis</taxon>
        <taxon>Chytridiomycetes</taxon>
        <taxon>Spizellomycetales</taxon>
        <taxon>Powellomycetaceae</taxon>
        <taxon>Powellomyces</taxon>
    </lineage>
</organism>
<evidence type="ECO:0000256" key="3">
    <source>
        <dbReference type="ARBA" id="ARBA00023157"/>
    </source>
</evidence>
<dbReference type="SUPFAM" id="SSF47072">
    <property type="entry name" value="Cysteine alpha-hairpin motif"/>
    <property type="match status" value="1"/>
</dbReference>
<evidence type="ECO:0000256" key="7">
    <source>
        <dbReference type="SAM" id="MobiDB-lite"/>
    </source>
</evidence>
<dbReference type="Proteomes" id="UP000318582">
    <property type="component" value="Unassembled WGS sequence"/>
</dbReference>
<comment type="function">
    <text evidence="4">Required for the assembly of mitochondrial cytochrome c oxidase.</text>
</comment>
<protein>
    <recommendedName>
        <fullName evidence="6">Cytochrome c oxidase assembly protein COX19</fullName>
    </recommendedName>
</protein>
<reference evidence="9 10" key="1">
    <citation type="journal article" date="2019" name="Sci. Rep.">
        <title>Comparative genomics of chytrid fungi reveal insights into the obligate biotrophic and pathogenic lifestyle of Synchytrium endobioticum.</title>
        <authorList>
            <person name="van de Vossenberg B.T.L.H."/>
            <person name="Warris S."/>
            <person name="Nguyen H.D.T."/>
            <person name="van Gent-Pelzer M.P.E."/>
            <person name="Joly D.L."/>
            <person name="van de Geest H.C."/>
            <person name="Bonants P.J.M."/>
            <person name="Smith D.S."/>
            <person name="Levesque C.A."/>
            <person name="van der Lee T.A.J."/>
        </authorList>
    </citation>
    <scope>NUCLEOTIDE SEQUENCE [LARGE SCALE GENOMIC DNA]</scope>
    <source>
        <strain evidence="9 10">CBS 809.83</strain>
    </source>
</reference>
<comment type="similarity">
    <text evidence="5">Belongs to the COX19 family.</text>
</comment>
<feature type="region of interest" description="Disordered" evidence="7">
    <location>
        <begin position="1"/>
        <end position="23"/>
    </location>
</feature>
<evidence type="ECO:0000256" key="6">
    <source>
        <dbReference type="ARBA" id="ARBA00039385"/>
    </source>
</evidence>
<dbReference type="PANTHER" id="PTHR21107">
    <property type="entry name" value="CYTOCHROME C OXIDASE ASSEMBLY PROTEIN COX19"/>
    <property type="match status" value="1"/>
</dbReference>
<feature type="region of interest" description="Disordered" evidence="7">
    <location>
        <begin position="72"/>
        <end position="91"/>
    </location>
</feature>
<sequence length="91" mass="10133">MSMGSSWQKFSRPDPPERGSFPLDLNGDCADFVKAYMKCIKGAKGDNDKCKPLAKDYLQCRMDHGLMTKDEFSNLGFHDSTPKTTPSPPSK</sequence>
<evidence type="ECO:0000313" key="9">
    <source>
        <dbReference type="EMBL" id="TPX59043.1"/>
    </source>
</evidence>
<evidence type="ECO:0000256" key="2">
    <source>
        <dbReference type="ARBA" id="ARBA00022490"/>
    </source>
</evidence>
<evidence type="ECO:0000256" key="5">
    <source>
        <dbReference type="ARBA" id="ARBA00038223"/>
    </source>
</evidence>
<accession>A0A507E4R0</accession>
<dbReference type="PANTHER" id="PTHR21107:SF2">
    <property type="entry name" value="CYTOCHROME C OXIDASE ASSEMBLY PROTEIN COX19"/>
    <property type="match status" value="1"/>
</dbReference>
<dbReference type="PROSITE" id="PS51808">
    <property type="entry name" value="CHCH"/>
    <property type="match status" value="1"/>
</dbReference>
<feature type="domain" description="CHCH" evidence="8">
    <location>
        <begin position="29"/>
        <end position="62"/>
    </location>
</feature>
<evidence type="ECO:0000259" key="8">
    <source>
        <dbReference type="Pfam" id="PF06747"/>
    </source>
</evidence>
<evidence type="ECO:0000256" key="4">
    <source>
        <dbReference type="ARBA" id="ARBA00037279"/>
    </source>
</evidence>
<keyword evidence="3" id="KW-1015">Disulfide bond</keyword>
<keyword evidence="10" id="KW-1185">Reference proteome</keyword>
<dbReference type="EMBL" id="QEAQ01000029">
    <property type="protein sequence ID" value="TPX59043.1"/>
    <property type="molecule type" value="Genomic_DNA"/>
</dbReference>
<evidence type="ECO:0000256" key="1">
    <source>
        <dbReference type="ARBA" id="ARBA00004496"/>
    </source>
</evidence>
<keyword evidence="2" id="KW-0963">Cytoplasm</keyword>
<proteinExistence type="inferred from homology"/>
<dbReference type="STRING" id="109895.A0A507E4R0"/>
<comment type="caution">
    <text evidence="9">The sequence shown here is derived from an EMBL/GenBank/DDBJ whole genome shotgun (WGS) entry which is preliminary data.</text>
</comment>
<name>A0A507E4R0_9FUNG</name>
<dbReference type="InterPro" id="IPR051383">
    <property type="entry name" value="COX19"/>
</dbReference>
<evidence type="ECO:0000313" key="10">
    <source>
        <dbReference type="Proteomes" id="UP000318582"/>
    </source>
</evidence>
<gene>
    <name evidence="9" type="ORF">PhCBS80983_g02696</name>
</gene>